<dbReference type="InterPro" id="IPR051910">
    <property type="entry name" value="ComF/GntX_DNA_util-trans"/>
</dbReference>
<accession>A0AA90VIP8</accession>
<dbReference type="Gene3D" id="3.40.50.2020">
    <property type="match status" value="1"/>
</dbReference>
<evidence type="ECO:0000313" key="4">
    <source>
        <dbReference type="Proteomes" id="UP000405805"/>
    </source>
</evidence>
<reference evidence="4" key="1">
    <citation type="submission" date="2019-09" db="EMBL/GenBank/DDBJ databases">
        <title>Distinct polysaccharide growth profiles of human intestinal Prevotella copri isolates.</title>
        <authorList>
            <person name="Fehlner-Peach H."/>
            <person name="Magnabosco C."/>
            <person name="Raghavan V."/>
            <person name="Scher J.U."/>
            <person name="Tett A."/>
            <person name="Cox L.M."/>
            <person name="Gottsegen C."/>
            <person name="Watters A."/>
            <person name="Wiltshire- Gordon J.D."/>
            <person name="Segata N."/>
            <person name="Bonneau R."/>
            <person name="Littman D.R."/>
        </authorList>
    </citation>
    <scope>NUCLEOTIDE SEQUENCE [LARGE SCALE GENOMIC DNA]</scope>
    <source>
        <strain evidence="4">iA624</strain>
    </source>
</reference>
<comment type="similarity">
    <text evidence="1">Belongs to the ComF/GntX family.</text>
</comment>
<dbReference type="PANTHER" id="PTHR47505:SF1">
    <property type="entry name" value="DNA UTILIZATION PROTEIN YHGH"/>
    <property type="match status" value="1"/>
</dbReference>
<dbReference type="SUPFAM" id="SSF53271">
    <property type="entry name" value="PRTase-like"/>
    <property type="match status" value="1"/>
</dbReference>
<evidence type="ECO:0000259" key="2">
    <source>
        <dbReference type="Pfam" id="PF00156"/>
    </source>
</evidence>
<dbReference type="CDD" id="cd06223">
    <property type="entry name" value="PRTases_typeI"/>
    <property type="match status" value="1"/>
</dbReference>
<name>A0AA90VIP8_9BACT</name>
<evidence type="ECO:0000313" key="3">
    <source>
        <dbReference type="EMBL" id="MQO10830.1"/>
    </source>
</evidence>
<dbReference type="AlphaFoldDB" id="A0AA90VIP8"/>
<evidence type="ECO:0000256" key="1">
    <source>
        <dbReference type="ARBA" id="ARBA00008007"/>
    </source>
</evidence>
<dbReference type="InterPro" id="IPR029057">
    <property type="entry name" value="PRTase-like"/>
</dbReference>
<feature type="domain" description="Phosphoribosyltransferase" evidence="2">
    <location>
        <begin position="251"/>
        <end position="298"/>
    </location>
</feature>
<dbReference type="PANTHER" id="PTHR47505">
    <property type="entry name" value="DNA UTILIZATION PROTEIN YHGH"/>
    <property type="match status" value="1"/>
</dbReference>
<proteinExistence type="inferred from homology"/>
<gene>
    <name evidence="3" type="ORF">F7D57_14160</name>
</gene>
<dbReference type="Pfam" id="PF00156">
    <property type="entry name" value="Pribosyltran"/>
    <property type="match status" value="1"/>
</dbReference>
<sequence>MGQQYAGINNKYGKKGHLYDLSAKLLSQTKGSFIVICLENSDKFYFLHRIKCNLQTVCKDMGWTIVHQQLFNRDLVIGMGLAEKGMSDMTIFRTKNEDIYKIWKDILHFVFLGNGLPNIDYFSYDTSFIGQDYAHDIEYYYIHDYYPLTCKQVSHKARQVRNTVYAFKDGEKSLLWAKVFSVCISKLSCFDAIKENAVLVPIPASTKKAHGRRFTRFCRELAKRLDIADGFRTLWIEFDREKMKGTIGKNKIENLTFNRIHIKGKHVLLVDDVITTGTSLVQIGKKLLELGALSVRGVFMAKTVRETEMSV</sequence>
<dbReference type="InterPro" id="IPR000836">
    <property type="entry name" value="PRTase_dom"/>
</dbReference>
<dbReference type="RefSeq" id="WP_153097938.1">
    <property type="nucleotide sequence ID" value="NZ_VZBP01000176.1"/>
</dbReference>
<comment type="caution">
    <text evidence="3">The sequence shown here is derived from an EMBL/GenBank/DDBJ whole genome shotgun (WGS) entry which is preliminary data.</text>
</comment>
<dbReference type="EMBL" id="VZBP01000176">
    <property type="protein sequence ID" value="MQO10830.1"/>
    <property type="molecule type" value="Genomic_DNA"/>
</dbReference>
<dbReference type="Proteomes" id="UP000405805">
    <property type="component" value="Unassembled WGS sequence"/>
</dbReference>
<protein>
    <submittedName>
        <fullName evidence="3">Ribonucleotide-diphosphate reductase subunit beta</fullName>
    </submittedName>
</protein>
<organism evidence="3 4">
    <name type="scientific">Segatella copri</name>
    <dbReference type="NCBI Taxonomy" id="165179"/>
    <lineage>
        <taxon>Bacteria</taxon>
        <taxon>Pseudomonadati</taxon>
        <taxon>Bacteroidota</taxon>
        <taxon>Bacteroidia</taxon>
        <taxon>Bacteroidales</taxon>
        <taxon>Prevotellaceae</taxon>
        <taxon>Segatella</taxon>
    </lineage>
</organism>